<protein>
    <recommendedName>
        <fullName evidence="3">HK97 gp10 family phage protein</fullName>
    </recommendedName>
</protein>
<proteinExistence type="predicted"/>
<reference evidence="1 2" key="1">
    <citation type="submission" date="2023-07" db="EMBL/GenBank/DDBJ databases">
        <authorList>
            <person name="Girao M."/>
            <person name="Carvalho M.F."/>
        </authorList>
    </citation>
    <scope>NUCLEOTIDE SEQUENCE [LARGE SCALE GENOMIC DNA]</scope>
    <source>
        <strain evidence="1 2">66/93</strain>
    </source>
</reference>
<dbReference type="EMBL" id="JAUUCC010000013">
    <property type="protein sequence ID" value="MEE2050307.1"/>
    <property type="molecule type" value="Genomic_DNA"/>
</dbReference>
<dbReference type="RefSeq" id="WP_330157532.1">
    <property type="nucleotide sequence ID" value="NZ_BAAAJA010000059.1"/>
</dbReference>
<sequence length="113" mass="12410">MSSVSARFDAGKAIAAGRAGAERGLGMAMEHLLGESRKQVPHEESTLERSGTAVVDGLEGAVYYDTVYARRQHEEETWRHDPGRKAKYLEDPAIAEKDTMLGLVAAQVRRALR</sequence>
<gene>
    <name evidence="1" type="ORF">Q8A49_07345</name>
</gene>
<name>A0ABU7KNQ3_9ACTN</name>
<organism evidence="1 2">
    <name type="scientific">Nocardiopsis tropica</name>
    <dbReference type="NCBI Taxonomy" id="109330"/>
    <lineage>
        <taxon>Bacteria</taxon>
        <taxon>Bacillati</taxon>
        <taxon>Actinomycetota</taxon>
        <taxon>Actinomycetes</taxon>
        <taxon>Streptosporangiales</taxon>
        <taxon>Nocardiopsidaceae</taxon>
        <taxon>Nocardiopsis</taxon>
    </lineage>
</organism>
<evidence type="ECO:0000313" key="1">
    <source>
        <dbReference type="EMBL" id="MEE2050307.1"/>
    </source>
</evidence>
<dbReference type="Proteomes" id="UP001348641">
    <property type="component" value="Unassembled WGS sequence"/>
</dbReference>
<accession>A0ABU7KNQ3</accession>
<comment type="caution">
    <text evidence="1">The sequence shown here is derived from an EMBL/GenBank/DDBJ whole genome shotgun (WGS) entry which is preliminary data.</text>
</comment>
<evidence type="ECO:0008006" key="3">
    <source>
        <dbReference type="Google" id="ProtNLM"/>
    </source>
</evidence>
<evidence type="ECO:0000313" key="2">
    <source>
        <dbReference type="Proteomes" id="UP001348641"/>
    </source>
</evidence>